<dbReference type="EMBL" id="FNDQ01000004">
    <property type="protein sequence ID" value="SDH46762.1"/>
    <property type="molecule type" value="Genomic_DNA"/>
</dbReference>
<keyword evidence="2" id="KW-1185">Reference proteome</keyword>
<gene>
    <name evidence="1" type="ORF">SAMN05421818_104131</name>
</gene>
<dbReference type="RefSeq" id="WP_090406319.1">
    <property type="nucleotide sequence ID" value="NZ_FNDQ01000004.1"/>
</dbReference>
<dbReference type="InterPro" id="IPR046233">
    <property type="entry name" value="DUF6266"/>
</dbReference>
<evidence type="ECO:0000313" key="1">
    <source>
        <dbReference type="EMBL" id="SDH46762.1"/>
    </source>
</evidence>
<dbReference type="Pfam" id="PF19781">
    <property type="entry name" value="DUF6266"/>
    <property type="match status" value="1"/>
</dbReference>
<proteinExistence type="predicted"/>
<reference evidence="2" key="1">
    <citation type="submission" date="2016-10" db="EMBL/GenBank/DDBJ databases">
        <authorList>
            <person name="Varghese N."/>
            <person name="Submissions S."/>
        </authorList>
    </citation>
    <scope>NUCLEOTIDE SEQUENCE [LARGE SCALE GENOMIC DNA]</scope>
    <source>
        <strain evidence="2">DSM 23313</strain>
    </source>
</reference>
<evidence type="ECO:0000313" key="2">
    <source>
        <dbReference type="Proteomes" id="UP000243588"/>
    </source>
</evidence>
<protein>
    <submittedName>
        <fullName evidence="1">Uncharacterized protein</fullName>
    </submittedName>
</protein>
<dbReference type="Proteomes" id="UP000243588">
    <property type="component" value="Unassembled WGS sequence"/>
</dbReference>
<organism evidence="1 2">
    <name type="scientific">Myroides phaeus</name>
    <dbReference type="NCBI Taxonomy" id="702745"/>
    <lineage>
        <taxon>Bacteria</taxon>
        <taxon>Pseudomonadati</taxon>
        <taxon>Bacteroidota</taxon>
        <taxon>Flavobacteriia</taxon>
        <taxon>Flavobacteriales</taxon>
        <taxon>Flavobacteriaceae</taxon>
        <taxon>Myroides</taxon>
    </lineage>
</organism>
<dbReference type="AlphaFoldDB" id="A0A1G8CN68"/>
<accession>A0A1G8CN68</accession>
<sequence>MARIPNGLLGEFTGSIGTVIGYNYRGQKCMRTKPRKKKYKSTPAQLKQQQKFKLSHEFLYPLSGVTDLYFGHKIGAKSRTNLALSHLLLYAIKDIDDNLQINYQQVVITKGYLPAATITEVTLTDEELRINWTPNGGRDLALDSDKAKAVLFCKKQKLFFLPDKEGFRSEGTFTSPLPENWKAKNCIVWFFFAKQDDSECSTSVNFYGLI</sequence>
<name>A0A1G8CN68_9FLAO</name>
<dbReference type="STRING" id="702745.SAMN05421818_104131"/>